<evidence type="ECO:0000259" key="9">
    <source>
        <dbReference type="PROSITE" id="PS51767"/>
    </source>
</evidence>
<feature type="chain" id="PRO_5012939316" evidence="8">
    <location>
        <begin position="28"/>
        <end position="652"/>
    </location>
</feature>
<dbReference type="FunFam" id="2.40.70.10:FF:000016">
    <property type="entry name" value="Probable aspartic protease At2g35615"/>
    <property type="match status" value="1"/>
</dbReference>
<protein>
    <submittedName>
        <fullName evidence="10">Peptidase A1</fullName>
    </submittedName>
</protein>
<evidence type="ECO:0000313" key="10">
    <source>
        <dbReference type="EMBL" id="OVA18407.1"/>
    </source>
</evidence>
<dbReference type="Gene3D" id="2.40.70.10">
    <property type="entry name" value="Acid Proteases"/>
    <property type="match status" value="2"/>
</dbReference>
<dbReference type="Pfam" id="PF14543">
    <property type="entry name" value="TAXi_N"/>
    <property type="match status" value="1"/>
</dbReference>
<dbReference type="PROSITE" id="PS51767">
    <property type="entry name" value="PEPTIDASE_A1"/>
    <property type="match status" value="1"/>
</dbReference>
<dbReference type="OrthoDB" id="2747330at2759"/>
<dbReference type="GO" id="GO:0004190">
    <property type="term" value="F:aspartic-type endopeptidase activity"/>
    <property type="evidence" value="ECO:0007669"/>
    <property type="project" value="UniProtKB-KW"/>
</dbReference>
<evidence type="ECO:0000256" key="3">
    <source>
        <dbReference type="ARBA" id="ARBA00022729"/>
    </source>
</evidence>
<keyword evidence="7" id="KW-0472">Membrane</keyword>
<dbReference type="GO" id="GO:0005576">
    <property type="term" value="C:extracellular region"/>
    <property type="evidence" value="ECO:0007669"/>
    <property type="project" value="TreeGrafter"/>
</dbReference>
<keyword evidence="7" id="KW-0812">Transmembrane</keyword>
<dbReference type="GO" id="GO:0006508">
    <property type="term" value="P:proteolysis"/>
    <property type="evidence" value="ECO:0007669"/>
    <property type="project" value="UniProtKB-KW"/>
</dbReference>
<dbReference type="InterPro" id="IPR033121">
    <property type="entry name" value="PEPTIDASE_A1"/>
</dbReference>
<dbReference type="AlphaFoldDB" id="A0A200R6P6"/>
<dbReference type="InterPro" id="IPR021109">
    <property type="entry name" value="Peptidase_aspartic_dom_sf"/>
</dbReference>
<evidence type="ECO:0000256" key="4">
    <source>
        <dbReference type="ARBA" id="ARBA00022750"/>
    </source>
</evidence>
<keyword evidence="11" id="KW-1185">Reference proteome</keyword>
<proteinExistence type="inferred from homology"/>
<dbReference type="GO" id="GO:0080120">
    <property type="term" value="P:CAAX-box protein maturation"/>
    <property type="evidence" value="ECO:0007669"/>
    <property type="project" value="UniProtKB-ARBA"/>
</dbReference>
<feature type="transmembrane region" description="Helical" evidence="7">
    <location>
        <begin position="599"/>
        <end position="614"/>
    </location>
</feature>
<dbReference type="CDD" id="cd05476">
    <property type="entry name" value="pepsin_A_like_plant"/>
    <property type="match status" value="1"/>
</dbReference>
<reference evidence="10 11" key="1">
    <citation type="journal article" date="2017" name="Mol. Plant">
        <title>The Genome of Medicinal Plant Macleaya cordata Provides New Insights into Benzylisoquinoline Alkaloids Metabolism.</title>
        <authorList>
            <person name="Liu X."/>
            <person name="Liu Y."/>
            <person name="Huang P."/>
            <person name="Ma Y."/>
            <person name="Qing Z."/>
            <person name="Tang Q."/>
            <person name="Cao H."/>
            <person name="Cheng P."/>
            <person name="Zheng Y."/>
            <person name="Yuan Z."/>
            <person name="Zhou Y."/>
            <person name="Liu J."/>
            <person name="Tang Z."/>
            <person name="Zhuo Y."/>
            <person name="Zhang Y."/>
            <person name="Yu L."/>
            <person name="Huang J."/>
            <person name="Yang P."/>
            <person name="Peng Q."/>
            <person name="Zhang J."/>
            <person name="Jiang W."/>
            <person name="Zhang Z."/>
            <person name="Lin K."/>
            <person name="Ro D.K."/>
            <person name="Chen X."/>
            <person name="Xiong X."/>
            <person name="Shang Y."/>
            <person name="Huang S."/>
            <person name="Zeng J."/>
        </authorList>
    </citation>
    <scope>NUCLEOTIDE SEQUENCE [LARGE SCALE GENOMIC DNA]</scope>
    <source>
        <strain evidence="11">cv. BLH2017</strain>
        <tissue evidence="10">Root</tissue>
    </source>
</reference>
<dbReference type="InterPro" id="IPR032861">
    <property type="entry name" value="TAXi_N"/>
</dbReference>
<evidence type="ECO:0000256" key="2">
    <source>
        <dbReference type="ARBA" id="ARBA00022670"/>
    </source>
</evidence>
<dbReference type="SUPFAM" id="SSF50630">
    <property type="entry name" value="Acid proteases"/>
    <property type="match status" value="1"/>
</dbReference>
<keyword evidence="7" id="KW-1133">Transmembrane helix</keyword>
<dbReference type="InterPro" id="IPR034161">
    <property type="entry name" value="Pepsin-like_plant"/>
</dbReference>
<dbReference type="OMA" id="CTYIDIS"/>
<feature type="transmembrane region" description="Helical" evidence="7">
    <location>
        <begin position="537"/>
        <end position="555"/>
    </location>
</feature>
<keyword evidence="3 8" id="KW-0732">Signal</keyword>
<dbReference type="InterPro" id="IPR001969">
    <property type="entry name" value="Aspartic_peptidase_AS"/>
</dbReference>
<dbReference type="Pfam" id="PF02517">
    <property type="entry name" value="Rce1-like"/>
    <property type="match status" value="1"/>
</dbReference>
<keyword evidence="6" id="KW-0325">Glycoprotein</keyword>
<accession>A0A200R6P6</accession>
<evidence type="ECO:0000256" key="5">
    <source>
        <dbReference type="ARBA" id="ARBA00022801"/>
    </source>
</evidence>
<evidence type="ECO:0000256" key="7">
    <source>
        <dbReference type="SAM" id="Phobius"/>
    </source>
</evidence>
<keyword evidence="4" id="KW-0064">Aspartyl protease</keyword>
<keyword evidence="2" id="KW-0645">Protease</keyword>
<dbReference type="Proteomes" id="UP000195402">
    <property type="component" value="Unassembled WGS sequence"/>
</dbReference>
<dbReference type="InterPro" id="IPR003675">
    <property type="entry name" value="Rce1/LyrA-like_dom"/>
</dbReference>
<evidence type="ECO:0000256" key="6">
    <source>
        <dbReference type="ARBA" id="ARBA00023180"/>
    </source>
</evidence>
<dbReference type="STRING" id="56857.A0A200R6P6"/>
<feature type="transmembrane region" description="Helical" evidence="7">
    <location>
        <begin position="620"/>
        <end position="640"/>
    </location>
</feature>
<gene>
    <name evidence="10" type="ORF">BVC80_1833g70</name>
</gene>
<dbReference type="EMBL" id="MVGT01000436">
    <property type="protein sequence ID" value="OVA18407.1"/>
    <property type="molecule type" value="Genomic_DNA"/>
</dbReference>
<dbReference type="PANTHER" id="PTHR47967">
    <property type="entry name" value="OS07G0603500 PROTEIN-RELATED"/>
    <property type="match status" value="1"/>
</dbReference>
<evidence type="ECO:0000313" key="11">
    <source>
        <dbReference type="Proteomes" id="UP000195402"/>
    </source>
</evidence>
<feature type="transmembrane region" description="Helical" evidence="7">
    <location>
        <begin position="494"/>
        <end position="516"/>
    </location>
</feature>
<comment type="similarity">
    <text evidence="1">Belongs to the peptidase A1 family.</text>
</comment>
<evidence type="ECO:0000256" key="8">
    <source>
        <dbReference type="SAM" id="SignalP"/>
    </source>
</evidence>
<evidence type="ECO:0000256" key="1">
    <source>
        <dbReference type="ARBA" id="ARBA00007447"/>
    </source>
</evidence>
<dbReference type="PROSITE" id="PS00141">
    <property type="entry name" value="ASP_PROTEASE"/>
    <property type="match status" value="1"/>
</dbReference>
<keyword evidence="5" id="KW-0378">Hydrolase</keyword>
<feature type="signal peptide" evidence="8">
    <location>
        <begin position="1"/>
        <end position="27"/>
    </location>
</feature>
<sequence>MARTLTLHALVVSLLVITVFFRPVAEARNGSFSIELVHRESPLSPFYNPSETASNRLRNAVLRSMSRINRLAESSSTTTNLINIQSQTIPNDGDYLMKLSIGTPPVKILAIADTGSDLTWTQCKPCDQCYAQDAPLFDPKQSCTYIDISCDSNSCHQLSPGQARCGNTSSTKKNCEYLYYYGDLSHTIGVLATDSFTFDSAYGQPVSVPKIVFGCGHHNGGTFTSHGSGIVGLGGGPLSLVSQLSSNIDGKFSYCLVPMFENSTSKLNFGSQAIILGHGVVSTPLISKDPVTYYYLNLEGISVGDKRIEKKPLNLISGGSEGNIIIDSGTTLTMLDVELYNELESAVRTAINIDPTDDPSGYFNLCYNTKSNIKVPTMIFHFTGADLHLNELNTFMEVSEDLVCLAVIPSQTFSIFGIVESKGLEVLVGGPHSQNVQTSIQSTDEAAVRLFMDQLLKTVIKLSVLYVFVSPYQPFPEDIFSYRWTQPFNLQNGWFSWGVGGLIAASTGVLLIKALISGSNVSQIQNEADSLVRLLPLIGASNISNVSLLGVLGVLAPLCEETIYRGFLLTSLTKWLPVHVSVFLSSVIFTLAHQSPGNSAEIFIFGIVLGLVYTRTRNLLAPITMHACWNLGVIFILIYFQSQGDDIHKYVS</sequence>
<organism evidence="10 11">
    <name type="scientific">Macleaya cordata</name>
    <name type="common">Five-seeded plume-poppy</name>
    <name type="synonym">Bocconia cordata</name>
    <dbReference type="NCBI Taxonomy" id="56857"/>
    <lineage>
        <taxon>Eukaryota</taxon>
        <taxon>Viridiplantae</taxon>
        <taxon>Streptophyta</taxon>
        <taxon>Embryophyta</taxon>
        <taxon>Tracheophyta</taxon>
        <taxon>Spermatophyta</taxon>
        <taxon>Magnoliopsida</taxon>
        <taxon>Ranunculales</taxon>
        <taxon>Papaveraceae</taxon>
        <taxon>Papaveroideae</taxon>
        <taxon>Macleaya</taxon>
    </lineage>
</organism>
<dbReference type="InterPro" id="IPR051708">
    <property type="entry name" value="Plant_Aspart_Prot_A1"/>
</dbReference>
<dbReference type="Pfam" id="PF14541">
    <property type="entry name" value="TAXi_C"/>
    <property type="match status" value="1"/>
</dbReference>
<feature type="domain" description="Peptidase A1" evidence="9">
    <location>
        <begin position="95"/>
        <end position="439"/>
    </location>
</feature>
<dbReference type="InterPro" id="IPR032799">
    <property type="entry name" value="TAXi_C"/>
</dbReference>
<comment type="caution">
    <text evidence="10">The sequence shown here is derived from an EMBL/GenBank/DDBJ whole genome shotgun (WGS) entry which is preliminary data.</text>
</comment>
<name>A0A200R6P6_MACCD</name>
<dbReference type="PANTHER" id="PTHR47967:SF128">
    <property type="entry name" value="ASPARTIC PROTEINASE CDR1-LIKE"/>
    <property type="match status" value="1"/>
</dbReference>
<dbReference type="InParanoid" id="A0A200R6P6"/>